<comment type="catalytic activity">
    <reaction evidence="8">
        <text>a uridine in RNA = a pseudouridine in RNA</text>
        <dbReference type="Rhea" id="RHEA:48348"/>
        <dbReference type="Rhea" id="RHEA-COMP:12068"/>
        <dbReference type="Rhea" id="RHEA-COMP:12069"/>
        <dbReference type="ChEBI" id="CHEBI:65314"/>
        <dbReference type="ChEBI" id="CHEBI:65315"/>
    </reaction>
</comment>
<dbReference type="RefSeq" id="WP_223627331.1">
    <property type="nucleotide sequence ID" value="NZ_JAIQDJ010000001.1"/>
</dbReference>
<dbReference type="EC" id="5.4.99.-" evidence="8"/>
<dbReference type="EMBL" id="JAIQDJ010000001">
    <property type="protein sequence ID" value="MBZ4185664.1"/>
    <property type="molecule type" value="Genomic_DNA"/>
</dbReference>
<dbReference type="Proteomes" id="UP001430290">
    <property type="component" value="Unassembled WGS sequence"/>
</dbReference>
<dbReference type="CDD" id="cd02869">
    <property type="entry name" value="PseudoU_synth_RluA_like"/>
    <property type="match status" value="1"/>
</dbReference>
<dbReference type="PROSITE" id="PS01129">
    <property type="entry name" value="PSI_RLU"/>
    <property type="match status" value="1"/>
</dbReference>
<name>A0ABS7TCT5_9GAMM</name>
<dbReference type="SUPFAM" id="SSF55120">
    <property type="entry name" value="Pseudouridine synthase"/>
    <property type="match status" value="1"/>
</dbReference>
<dbReference type="InterPro" id="IPR036986">
    <property type="entry name" value="S4_RNA-bd_sf"/>
</dbReference>
<dbReference type="InterPro" id="IPR006145">
    <property type="entry name" value="PsdUridine_synth_RsuA/RluA"/>
</dbReference>
<dbReference type="CDD" id="cd00165">
    <property type="entry name" value="S4"/>
    <property type="match status" value="1"/>
</dbReference>
<protein>
    <recommendedName>
        <fullName evidence="8">Pseudouridine synthase</fullName>
        <ecNumber evidence="8">5.4.99.-</ecNumber>
    </recommendedName>
</protein>
<dbReference type="Pfam" id="PF01479">
    <property type="entry name" value="S4"/>
    <property type="match status" value="1"/>
</dbReference>
<dbReference type="InterPro" id="IPR020103">
    <property type="entry name" value="PsdUridine_synth_cat_dom_sf"/>
</dbReference>
<comment type="similarity">
    <text evidence="3 8">Belongs to the pseudouridine synthase RluA family.</text>
</comment>
<dbReference type="PANTHER" id="PTHR21600">
    <property type="entry name" value="MITOCHONDRIAL RNA PSEUDOURIDINE SYNTHASE"/>
    <property type="match status" value="1"/>
</dbReference>
<dbReference type="Gene3D" id="3.30.2350.10">
    <property type="entry name" value="Pseudouridine synthase"/>
    <property type="match status" value="1"/>
</dbReference>
<reference evidence="10" key="1">
    <citation type="submission" date="2021-09" db="EMBL/GenBank/DDBJ databases">
        <authorList>
            <person name="Wu T."/>
            <person name="Guo S.Z."/>
        </authorList>
    </citation>
    <scope>NUCLEOTIDE SEQUENCE</scope>
    <source>
        <strain evidence="10">RSS-23</strain>
    </source>
</reference>
<evidence type="ECO:0000256" key="3">
    <source>
        <dbReference type="ARBA" id="ARBA00010876"/>
    </source>
</evidence>
<dbReference type="InterPro" id="IPR006225">
    <property type="entry name" value="PsdUridine_synth_RluC/D"/>
</dbReference>
<comment type="function">
    <text evidence="2">Responsible for synthesis of pseudouridine from uracil at positions 955, 2504 and 2580 in 23S ribosomal RNA.</text>
</comment>
<dbReference type="Gene3D" id="3.10.290.10">
    <property type="entry name" value="RNA-binding S4 domain"/>
    <property type="match status" value="1"/>
</dbReference>
<evidence type="ECO:0000256" key="2">
    <source>
        <dbReference type="ARBA" id="ARBA00002876"/>
    </source>
</evidence>
<comment type="caution">
    <text evidence="10">The sequence shown here is derived from an EMBL/GenBank/DDBJ whole genome shotgun (WGS) entry which is preliminary data.</text>
</comment>
<evidence type="ECO:0000313" key="11">
    <source>
        <dbReference type="Proteomes" id="UP001430290"/>
    </source>
</evidence>
<evidence type="ECO:0000259" key="9">
    <source>
        <dbReference type="SMART" id="SM00363"/>
    </source>
</evidence>
<dbReference type="SMART" id="SM00363">
    <property type="entry name" value="S4"/>
    <property type="match status" value="1"/>
</dbReference>
<evidence type="ECO:0000256" key="5">
    <source>
        <dbReference type="ARBA" id="ARBA00022884"/>
    </source>
</evidence>
<comment type="catalytic activity">
    <reaction evidence="1">
        <text>uridine(955/2504/2580) in 23S rRNA = pseudouridine(955/2504/2580) in 23S rRNA</text>
        <dbReference type="Rhea" id="RHEA:42528"/>
        <dbReference type="Rhea" id="RHEA-COMP:10099"/>
        <dbReference type="Rhea" id="RHEA-COMP:10100"/>
        <dbReference type="ChEBI" id="CHEBI:65314"/>
        <dbReference type="ChEBI" id="CHEBI:65315"/>
        <dbReference type="EC" id="5.4.99.24"/>
    </reaction>
</comment>
<keyword evidence="11" id="KW-1185">Reference proteome</keyword>
<evidence type="ECO:0000256" key="6">
    <source>
        <dbReference type="ARBA" id="ARBA00023235"/>
    </source>
</evidence>
<dbReference type="SUPFAM" id="SSF55174">
    <property type="entry name" value="Alpha-L RNA-binding motif"/>
    <property type="match status" value="1"/>
</dbReference>
<dbReference type="InterPro" id="IPR002942">
    <property type="entry name" value="S4_RNA-bd"/>
</dbReference>
<dbReference type="NCBIfam" id="TIGR00005">
    <property type="entry name" value="rluA_subfam"/>
    <property type="match status" value="1"/>
</dbReference>
<keyword evidence="6 8" id="KW-0413">Isomerase</keyword>
<evidence type="ECO:0000256" key="4">
    <source>
        <dbReference type="ARBA" id="ARBA00022552"/>
    </source>
</evidence>
<evidence type="ECO:0000256" key="7">
    <source>
        <dbReference type="PROSITE-ProRule" id="PRU00182"/>
    </source>
</evidence>
<accession>A0ABS7TCT5</accession>
<evidence type="ECO:0000256" key="1">
    <source>
        <dbReference type="ARBA" id="ARBA00000381"/>
    </source>
</evidence>
<evidence type="ECO:0000313" key="10">
    <source>
        <dbReference type="EMBL" id="MBZ4185664.1"/>
    </source>
</evidence>
<proteinExistence type="inferred from homology"/>
<dbReference type="Pfam" id="PF00849">
    <property type="entry name" value="PseudoU_synth_2"/>
    <property type="match status" value="1"/>
</dbReference>
<dbReference type="PANTHER" id="PTHR21600:SF92">
    <property type="entry name" value="RIBOSOMAL LARGE SUBUNIT PSEUDOURIDINE SYNTHASE C"/>
    <property type="match status" value="1"/>
</dbReference>
<organism evidence="10 11">
    <name type="scientific">Thermomonas beijingensis</name>
    <dbReference type="NCBI Taxonomy" id="2872701"/>
    <lineage>
        <taxon>Bacteria</taxon>
        <taxon>Pseudomonadati</taxon>
        <taxon>Pseudomonadota</taxon>
        <taxon>Gammaproteobacteria</taxon>
        <taxon>Lysobacterales</taxon>
        <taxon>Lysobacteraceae</taxon>
        <taxon>Thermomonas</taxon>
    </lineage>
</organism>
<gene>
    <name evidence="10" type="ORF">K7B09_04900</name>
</gene>
<dbReference type="InterPro" id="IPR050188">
    <property type="entry name" value="RluA_PseudoU_synthase"/>
</dbReference>
<evidence type="ECO:0000256" key="8">
    <source>
        <dbReference type="RuleBase" id="RU362028"/>
    </source>
</evidence>
<feature type="domain" description="RNA-binding S4" evidence="9">
    <location>
        <begin position="23"/>
        <end position="84"/>
    </location>
</feature>
<dbReference type="InterPro" id="IPR006224">
    <property type="entry name" value="PsdUridine_synth_RluA-like_CS"/>
</dbReference>
<sequence length="320" mass="35053">MTQPDSPSGGARTVRIPDDRAGQRLDNFLLGQLKGAPRSLVYKLVRSGQVRINGGRAKAERKLEVGDEVRIPPVRIESPQDAGRSPPKAMLAAMEASIVFEDARLLAINKPSGVASHGGSGISFGAIETMRVLRPRDNLELVHRLDRDTSGLLVLAKKRSALTELQRLLREDHGSGIEKRYLALLVGRMPDGVMSVDVPLHVGLRQGGERHVQVNAIGKPSISHFRALERRDGQSYCEIRIETGRTHQIRVHAQHIGHPVAGDDKYGDAAANKRLREQVGLKRLFLHAATLEFALDGGKAPYRLNAPLVPELIDVLDRLG</sequence>
<keyword evidence="5 7" id="KW-0694">RNA-binding</keyword>
<dbReference type="PROSITE" id="PS50889">
    <property type="entry name" value="S4"/>
    <property type="match status" value="1"/>
</dbReference>
<keyword evidence="4" id="KW-0698">rRNA processing</keyword>